<comment type="caution">
    <text evidence="1">The sequence shown here is derived from an EMBL/GenBank/DDBJ whole genome shotgun (WGS) entry which is preliminary data.</text>
</comment>
<evidence type="ECO:0000313" key="1">
    <source>
        <dbReference type="EMBL" id="CAK0890352.1"/>
    </source>
</evidence>
<sequence length="56" mass="6157">VELLDGRRGRYLNLFDVLRCCGQVRQGRGAGVAGAAAEFIHALRFVIVVLVRKLFG</sequence>
<dbReference type="EMBL" id="CAUYUJ010019339">
    <property type="protein sequence ID" value="CAK0890352.1"/>
    <property type="molecule type" value="Genomic_DNA"/>
</dbReference>
<accession>A0ABN9WU59</accession>
<evidence type="ECO:0000313" key="2">
    <source>
        <dbReference type="Proteomes" id="UP001189429"/>
    </source>
</evidence>
<dbReference type="Proteomes" id="UP001189429">
    <property type="component" value="Unassembled WGS sequence"/>
</dbReference>
<gene>
    <name evidence="1" type="ORF">PCOR1329_LOCUS70620</name>
</gene>
<feature type="non-terminal residue" evidence="1">
    <location>
        <position position="1"/>
    </location>
</feature>
<proteinExistence type="predicted"/>
<name>A0ABN9WU59_9DINO</name>
<organism evidence="1 2">
    <name type="scientific">Prorocentrum cordatum</name>
    <dbReference type="NCBI Taxonomy" id="2364126"/>
    <lineage>
        <taxon>Eukaryota</taxon>
        <taxon>Sar</taxon>
        <taxon>Alveolata</taxon>
        <taxon>Dinophyceae</taxon>
        <taxon>Prorocentrales</taxon>
        <taxon>Prorocentraceae</taxon>
        <taxon>Prorocentrum</taxon>
    </lineage>
</organism>
<protein>
    <submittedName>
        <fullName evidence="1">Uncharacterized protein</fullName>
    </submittedName>
</protein>
<keyword evidence="2" id="KW-1185">Reference proteome</keyword>
<reference evidence="1" key="1">
    <citation type="submission" date="2023-10" db="EMBL/GenBank/DDBJ databases">
        <authorList>
            <person name="Chen Y."/>
            <person name="Shah S."/>
            <person name="Dougan E. K."/>
            <person name="Thang M."/>
            <person name="Chan C."/>
        </authorList>
    </citation>
    <scope>NUCLEOTIDE SEQUENCE [LARGE SCALE GENOMIC DNA]</scope>
</reference>